<organism evidence="8 9">
    <name type="scientific">Anaerospora hongkongensis</name>
    <dbReference type="NCBI Taxonomy" id="244830"/>
    <lineage>
        <taxon>Bacteria</taxon>
        <taxon>Bacillati</taxon>
        <taxon>Bacillota</taxon>
        <taxon>Negativicutes</taxon>
        <taxon>Selenomonadales</taxon>
        <taxon>Sporomusaceae</taxon>
        <taxon>Anaerospora</taxon>
    </lineage>
</organism>
<protein>
    <submittedName>
        <fullName evidence="8">BCCT family betaine/carnitine transporter</fullName>
    </submittedName>
</protein>
<evidence type="ECO:0000313" key="8">
    <source>
        <dbReference type="EMBL" id="TCL37406.1"/>
    </source>
</evidence>
<proteinExistence type="predicted"/>
<dbReference type="PANTHER" id="PTHR30047:SF11">
    <property type="entry name" value="L-CARNITINE_GAMMA-BUTYROBETAINE ANTIPORTER"/>
    <property type="match status" value="1"/>
</dbReference>
<reference evidence="8 9" key="1">
    <citation type="submission" date="2019-03" db="EMBL/GenBank/DDBJ databases">
        <title>Genomic Encyclopedia of Type Strains, Phase IV (KMG-IV): sequencing the most valuable type-strain genomes for metagenomic binning, comparative biology and taxonomic classification.</title>
        <authorList>
            <person name="Goeker M."/>
        </authorList>
    </citation>
    <scope>NUCLEOTIDE SEQUENCE [LARGE SCALE GENOMIC DNA]</scope>
    <source>
        <strain evidence="8 9">DSM 15969</strain>
    </source>
</reference>
<comment type="subcellular location">
    <subcellularLocation>
        <location evidence="1">Cell membrane</location>
        <topology evidence="1">Multi-pass membrane protein</topology>
    </subcellularLocation>
</comment>
<gene>
    <name evidence="8" type="ORF">EV210_106275</name>
</gene>
<dbReference type="InterPro" id="IPR000060">
    <property type="entry name" value="BCCT_transptr"/>
</dbReference>
<dbReference type="PANTHER" id="PTHR30047">
    <property type="entry name" value="HIGH-AFFINITY CHOLINE TRANSPORT PROTEIN-RELATED"/>
    <property type="match status" value="1"/>
</dbReference>
<keyword evidence="9" id="KW-1185">Reference proteome</keyword>
<accession>A0A4R1PXY4</accession>
<keyword evidence="5 7" id="KW-1133">Transmembrane helix</keyword>
<evidence type="ECO:0000256" key="1">
    <source>
        <dbReference type="ARBA" id="ARBA00004651"/>
    </source>
</evidence>
<feature type="transmembrane region" description="Helical" evidence="7">
    <location>
        <begin position="144"/>
        <end position="167"/>
    </location>
</feature>
<keyword evidence="4 7" id="KW-0812">Transmembrane</keyword>
<keyword evidence="3" id="KW-1003">Cell membrane</keyword>
<keyword evidence="2" id="KW-0813">Transport</keyword>
<dbReference type="OrthoDB" id="9775735at2"/>
<feature type="transmembrane region" description="Helical" evidence="7">
    <location>
        <begin position="198"/>
        <end position="219"/>
    </location>
</feature>
<evidence type="ECO:0000256" key="3">
    <source>
        <dbReference type="ARBA" id="ARBA00022475"/>
    </source>
</evidence>
<dbReference type="RefSeq" id="WP_132079938.1">
    <property type="nucleotide sequence ID" value="NZ_DALZLR010000001.1"/>
</dbReference>
<dbReference type="Proteomes" id="UP000295063">
    <property type="component" value="Unassembled WGS sequence"/>
</dbReference>
<feature type="transmembrane region" description="Helical" evidence="7">
    <location>
        <begin position="56"/>
        <end position="74"/>
    </location>
</feature>
<dbReference type="Pfam" id="PF02028">
    <property type="entry name" value="BCCT"/>
    <property type="match status" value="1"/>
</dbReference>
<evidence type="ECO:0000256" key="4">
    <source>
        <dbReference type="ARBA" id="ARBA00022692"/>
    </source>
</evidence>
<feature type="transmembrane region" description="Helical" evidence="7">
    <location>
        <begin position="410"/>
        <end position="433"/>
    </location>
</feature>
<feature type="transmembrane region" description="Helical" evidence="7">
    <location>
        <begin position="454"/>
        <end position="475"/>
    </location>
</feature>
<dbReference type="AlphaFoldDB" id="A0A4R1PXY4"/>
<feature type="transmembrane region" description="Helical" evidence="7">
    <location>
        <begin position="17"/>
        <end position="36"/>
    </location>
</feature>
<dbReference type="InterPro" id="IPR018093">
    <property type="entry name" value="BCCT_CS"/>
</dbReference>
<evidence type="ECO:0000256" key="6">
    <source>
        <dbReference type="ARBA" id="ARBA00023136"/>
    </source>
</evidence>
<dbReference type="GO" id="GO:0005886">
    <property type="term" value="C:plasma membrane"/>
    <property type="evidence" value="ECO:0007669"/>
    <property type="project" value="UniProtKB-SubCell"/>
</dbReference>
<sequence length="541" mass="60123">MEQLDLRNKVAKINLPVFWGSAIFCLLFYTPMVIFQESAKEVIDKVMYVITHSTDWMWESVAFAALVFSLWLAFSRYGNIKLGGRDDKPEFSTFTWIAMMFCGASGAGLVYWAMVEPIFYLQGPPFGIKPMSPEAGSWALAYGIFHWGFSAWGTFTIPAVAFSYMYYVRKRPYLYPSYACRGLLGDCVDGWVGKAIDVLNIIGMVGGCATALGFVIPMISRLTAIFFGVPDTLAVQILVAVVFAAMYGYSCYQGLYSGIAKLADYNTYLSFIIVLFVMIVGPTAFMFSLFSENVGIMFQNFLRMSFYTDPIAKGGFPQDWTVFYWAWWFAWAIYVGLFFTRISKGRTIRELVLNMIVTCTCCAALFYLIFGSYAVDMIMNQGIDLGKVLKESGGPGVIAALLQSLPLSSLVIPVFIVVMLISQATGVDAMAYTMSAMACYEIRDGQEPPKWSRIFWAVMLLFATIGLLMVGGMKVVQLSSVLTSVPILFITIILALSLYKWIQEDFGEQLRPAILTSDDRMEVQAAACPPENVEGTGISAS</sequence>
<name>A0A4R1PXY4_9FIRM</name>
<keyword evidence="6 7" id="KW-0472">Membrane</keyword>
<comment type="caution">
    <text evidence="8">The sequence shown here is derived from an EMBL/GenBank/DDBJ whole genome shotgun (WGS) entry which is preliminary data.</text>
</comment>
<feature type="transmembrane region" description="Helical" evidence="7">
    <location>
        <begin position="268"/>
        <end position="290"/>
    </location>
</feature>
<dbReference type="GO" id="GO:0022857">
    <property type="term" value="F:transmembrane transporter activity"/>
    <property type="evidence" value="ECO:0007669"/>
    <property type="project" value="InterPro"/>
</dbReference>
<evidence type="ECO:0000313" key="9">
    <source>
        <dbReference type="Proteomes" id="UP000295063"/>
    </source>
</evidence>
<dbReference type="EMBL" id="SLUI01000006">
    <property type="protein sequence ID" value="TCL37406.1"/>
    <property type="molecule type" value="Genomic_DNA"/>
</dbReference>
<feature type="transmembrane region" description="Helical" evidence="7">
    <location>
        <begin position="225"/>
        <end position="247"/>
    </location>
</feature>
<feature type="transmembrane region" description="Helical" evidence="7">
    <location>
        <begin position="322"/>
        <end position="339"/>
    </location>
</feature>
<evidence type="ECO:0000256" key="2">
    <source>
        <dbReference type="ARBA" id="ARBA00022448"/>
    </source>
</evidence>
<dbReference type="PROSITE" id="PS01303">
    <property type="entry name" value="BCCT"/>
    <property type="match status" value="1"/>
</dbReference>
<evidence type="ECO:0000256" key="7">
    <source>
        <dbReference type="SAM" id="Phobius"/>
    </source>
</evidence>
<feature type="transmembrane region" description="Helical" evidence="7">
    <location>
        <begin position="351"/>
        <end position="370"/>
    </location>
</feature>
<evidence type="ECO:0000256" key="5">
    <source>
        <dbReference type="ARBA" id="ARBA00022989"/>
    </source>
</evidence>
<feature type="transmembrane region" description="Helical" evidence="7">
    <location>
        <begin position="94"/>
        <end position="114"/>
    </location>
</feature>
<dbReference type="NCBIfam" id="TIGR00842">
    <property type="entry name" value="bcct"/>
    <property type="match status" value="1"/>
</dbReference>
<feature type="transmembrane region" description="Helical" evidence="7">
    <location>
        <begin position="481"/>
        <end position="502"/>
    </location>
</feature>